<dbReference type="SUPFAM" id="SSF51905">
    <property type="entry name" value="FAD/NAD(P)-binding domain"/>
    <property type="match status" value="1"/>
</dbReference>
<dbReference type="Pfam" id="PF13450">
    <property type="entry name" value="NAD_binding_8"/>
    <property type="match status" value="1"/>
</dbReference>
<sequence>MTRTIETDYLIIGAGAMGMAFTDALIDHADVHVTLVDRRHAAGGHWHDAYPFVQLHQASVFYGVASTQLGTGEVQQTGPEAGLQVRARSPEIRTYYDDILQRRFVGSGRVKFLGGHQHIQRDGRQLVTSLVSGETVEVHARRRVVDATYLAPTIPATTPPPFGVAESVRVVSINDLARLDEAPSEFVIVGSGKTATDGIVWLLANGVPQDRIVWVRPRDPWMLNRAMVQPDPAVALGLAADTMSAAIGARSPEELFLNLEAVGVMMRIDREVVPTMAKAPTLGRWELELLRSIERVVRMGHVKHISEDEIVLERGSTPLLPGTLVVHCAASGLRYPPMVPIWGTDMIRLQTIRAGFPCFCAALAGLVEAIRDDDRDRNRLCPPNTLPDTPSNWAEMQFRGIQASRAYGAEPDIAAWANQCALNPARVTPVQAADPAVVAASKRLAGVAQSGLERMAALAGLSVEGR</sequence>
<evidence type="ECO:0000313" key="2">
    <source>
        <dbReference type="Proteomes" id="UP000825799"/>
    </source>
</evidence>
<accession>A0ABX8WD68</accession>
<dbReference type="EMBL" id="CP080590">
    <property type="protein sequence ID" value="QYO76024.1"/>
    <property type="molecule type" value="Genomic_DNA"/>
</dbReference>
<evidence type="ECO:0000313" key="1">
    <source>
        <dbReference type="EMBL" id="QYO76024.1"/>
    </source>
</evidence>
<gene>
    <name evidence="1" type="ORF">K1X15_15545</name>
</gene>
<organism evidence="1 2">
    <name type="scientific">Devosia salina</name>
    <dbReference type="NCBI Taxonomy" id="2860336"/>
    <lineage>
        <taxon>Bacteria</taxon>
        <taxon>Pseudomonadati</taxon>
        <taxon>Pseudomonadota</taxon>
        <taxon>Alphaproteobacteria</taxon>
        <taxon>Hyphomicrobiales</taxon>
        <taxon>Devosiaceae</taxon>
        <taxon>Devosia</taxon>
    </lineage>
</organism>
<dbReference type="Proteomes" id="UP000825799">
    <property type="component" value="Chromosome"/>
</dbReference>
<dbReference type="Gene3D" id="3.40.50.720">
    <property type="entry name" value="NAD(P)-binding Rossmann-like Domain"/>
    <property type="match status" value="1"/>
</dbReference>
<dbReference type="RefSeq" id="WP_220304517.1">
    <property type="nucleotide sequence ID" value="NZ_CP080590.1"/>
</dbReference>
<reference evidence="1 2" key="1">
    <citation type="submission" date="2021-08" db="EMBL/GenBank/DDBJ databases">
        <title>Devosia salina sp. nov., isolated from the South China Sea sediment.</title>
        <authorList>
            <person name="Zhou Z."/>
        </authorList>
    </citation>
    <scope>NUCLEOTIDE SEQUENCE [LARGE SCALE GENOMIC DNA]</scope>
    <source>
        <strain evidence="1 2">SCS-3</strain>
    </source>
</reference>
<protein>
    <submittedName>
        <fullName evidence="1">NAD(P)-binding protein</fullName>
    </submittedName>
</protein>
<name>A0ABX8WD68_9HYPH</name>
<dbReference type="InterPro" id="IPR036188">
    <property type="entry name" value="FAD/NAD-bd_sf"/>
</dbReference>
<dbReference type="Gene3D" id="3.50.50.60">
    <property type="entry name" value="FAD/NAD(P)-binding domain"/>
    <property type="match status" value="1"/>
</dbReference>
<proteinExistence type="predicted"/>
<keyword evidence="2" id="KW-1185">Reference proteome</keyword>